<dbReference type="OrthoDB" id="5059218at2759"/>
<evidence type="ECO:0000259" key="5">
    <source>
        <dbReference type="Pfam" id="PF03721"/>
    </source>
</evidence>
<dbReference type="SUPFAM" id="SSF48179">
    <property type="entry name" value="6-phosphogluconate dehydrogenase C-terminal domain-like"/>
    <property type="match status" value="1"/>
</dbReference>
<proteinExistence type="inferred from homology"/>
<dbReference type="NCBIfam" id="TIGR03026">
    <property type="entry name" value="NDP-sugDHase"/>
    <property type="match status" value="1"/>
</dbReference>
<dbReference type="InterPro" id="IPR028359">
    <property type="entry name" value="UDP_ManNAc/GlcNAc_DH"/>
</dbReference>
<dbReference type="PIRSF" id="PIRSF000124">
    <property type="entry name" value="UDPglc_GDPman_dh"/>
    <property type="match status" value="1"/>
</dbReference>
<comment type="caution">
    <text evidence="6">The sequence shown here is derived from an EMBL/GenBank/DDBJ whole genome shotgun (WGS) entry which is preliminary data.</text>
</comment>
<dbReference type="InterPro" id="IPR017476">
    <property type="entry name" value="UDP-Glc/GDP-Man"/>
</dbReference>
<protein>
    <submittedName>
        <fullName evidence="6">Uncharacterized protein</fullName>
    </submittedName>
</protein>
<dbReference type="InterPro" id="IPR014026">
    <property type="entry name" value="UDP-Glc/GDP-Man_DH_dimer"/>
</dbReference>
<dbReference type="EMBL" id="JAAGWQ010000107">
    <property type="protein sequence ID" value="KAF5666667.1"/>
    <property type="molecule type" value="Genomic_DNA"/>
</dbReference>
<reference evidence="6 7" key="1">
    <citation type="submission" date="2020-05" db="EMBL/GenBank/DDBJ databases">
        <title>Identification and distribution of gene clusters putatively required for synthesis of sphingolipid metabolism inhibitors in phylogenetically diverse species of the filamentous fungus Fusarium.</title>
        <authorList>
            <person name="Kim H.-S."/>
            <person name="Busman M."/>
            <person name="Brown D.W."/>
            <person name="Divon H."/>
            <person name="Uhlig S."/>
            <person name="Proctor R.H."/>
        </authorList>
    </citation>
    <scope>NUCLEOTIDE SEQUENCE [LARGE SCALE GENOMIC DNA]</scope>
    <source>
        <strain evidence="6 7">NRRL 20693</strain>
    </source>
</reference>
<evidence type="ECO:0000256" key="2">
    <source>
        <dbReference type="PIRNR" id="PIRNR000124"/>
    </source>
</evidence>
<dbReference type="Pfam" id="PF00984">
    <property type="entry name" value="UDPG_MGDP_dh"/>
    <property type="match status" value="1"/>
</dbReference>
<dbReference type="GO" id="GO:0016628">
    <property type="term" value="F:oxidoreductase activity, acting on the CH-CH group of donors, NAD or NADP as acceptor"/>
    <property type="evidence" value="ECO:0007669"/>
    <property type="project" value="InterPro"/>
</dbReference>
<evidence type="ECO:0000313" key="6">
    <source>
        <dbReference type="EMBL" id="KAF5666667.1"/>
    </source>
</evidence>
<sequence length="478" mass="52125">MFSPSLRSNSSSSSIRSIGNSPSEQPWLDPYSSRGSGMITPPSDVSTPTSEKAFSGLFEPVATSDRSQSFSISPNDEPTVAVLGVGYVGTHLVSAFSSKYPVIGFDVSKSRINDLRASQLNEPVDNSRDIEYTWDTRTLSRATHFLVSVPTLLRPDRTVDASFLCSALQTVEKHARPGATIVIESSVAVGMTRELLGPLALKRGFFAGMSPERVDPGRTEPPVSSIPKIISGLDDLRPGSLDSIKRIYSSVFDTVIPVSSPEVAEMTKLYENCQRMVCIAYANEMADACSSHSIDPYEVCRAAATKPFGYMNYVPGLGVGGHCIPVNPFYLLSNSSFPLLEHATNHMRERPRRVALQILNDLQDKKTLNGSDQKKKPRILTVGMGFKKGQSTLSHSPGLELLKALHTADELDLTWADTHVTQDAIRGVPKLPDALWNSSDLATFDVILLAFLQPDMDGKVLDSLPAHVEVKWLSMKPT</sequence>
<dbReference type="InterPro" id="IPR008927">
    <property type="entry name" value="6-PGluconate_DH-like_C_sf"/>
</dbReference>
<comment type="similarity">
    <text evidence="1 2">Belongs to the UDP-glucose/GDP-mannose dehydrogenase family.</text>
</comment>
<dbReference type="InterPro" id="IPR036291">
    <property type="entry name" value="NAD(P)-bd_dom_sf"/>
</dbReference>
<organism evidence="6 7">
    <name type="scientific">Fusarium heterosporum</name>
    <dbReference type="NCBI Taxonomy" id="42747"/>
    <lineage>
        <taxon>Eukaryota</taxon>
        <taxon>Fungi</taxon>
        <taxon>Dikarya</taxon>
        <taxon>Ascomycota</taxon>
        <taxon>Pezizomycotina</taxon>
        <taxon>Sordariomycetes</taxon>
        <taxon>Hypocreomycetidae</taxon>
        <taxon>Hypocreales</taxon>
        <taxon>Nectriaceae</taxon>
        <taxon>Fusarium</taxon>
        <taxon>Fusarium heterosporum species complex</taxon>
    </lineage>
</organism>
<dbReference type="SUPFAM" id="SSF51735">
    <property type="entry name" value="NAD(P)-binding Rossmann-fold domains"/>
    <property type="match status" value="1"/>
</dbReference>
<dbReference type="Gene3D" id="3.40.50.720">
    <property type="entry name" value="NAD(P)-binding Rossmann-like Domain"/>
    <property type="match status" value="2"/>
</dbReference>
<keyword evidence="7" id="KW-1185">Reference proteome</keyword>
<dbReference type="InterPro" id="IPR001732">
    <property type="entry name" value="UDP-Glc/GDP-Man_DH_N"/>
</dbReference>
<dbReference type="AlphaFoldDB" id="A0A8H5TDM7"/>
<feature type="region of interest" description="Disordered" evidence="3">
    <location>
        <begin position="1"/>
        <end position="51"/>
    </location>
</feature>
<dbReference type="PANTHER" id="PTHR43491:SF2">
    <property type="entry name" value="UDP-N-ACETYL-D-MANNOSAMINE DEHYDROGENASE"/>
    <property type="match status" value="1"/>
</dbReference>
<dbReference type="Proteomes" id="UP000567885">
    <property type="component" value="Unassembled WGS sequence"/>
</dbReference>
<feature type="domain" description="UDP-glucose/GDP-mannose dehydrogenase dimerisation" evidence="4">
    <location>
        <begin position="263"/>
        <end position="335"/>
    </location>
</feature>
<evidence type="ECO:0000256" key="1">
    <source>
        <dbReference type="ARBA" id="ARBA00006601"/>
    </source>
</evidence>
<feature type="compositionally biased region" description="Low complexity" evidence="3">
    <location>
        <begin position="1"/>
        <end position="23"/>
    </location>
</feature>
<gene>
    <name evidence="6" type="ORF">FHETE_6166</name>
</gene>
<name>A0A8H5TDM7_FUSHE</name>
<evidence type="ECO:0000313" key="7">
    <source>
        <dbReference type="Proteomes" id="UP000567885"/>
    </source>
</evidence>
<dbReference type="GO" id="GO:0000271">
    <property type="term" value="P:polysaccharide biosynthetic process"/>
    <property type="evidence" value="ECO:0007669"/>
    <property type="project" value="InterPro"/>
</dbReference>
<evidence type="ECO:0000256" key="3">
    <source>
        <dbReference type="SAM" id="MobiDB-lite"/>
    </source>
</evidence>
<dbReference type="GO" id="GO:0051287">
    <property type="term" value="F:NAD binding"/>
    <property type="evidence" value="ECO:0007669"/>
    <property type="project" value="InterPro"/>
</dbReference>
<dbReference type="PIRSF" id="PIRSF500136">
    <property type="entry name" value="UDP_ManNAc_DH"/>
    <property type="match status" value="1"/>
</dbReference>
<feature type="domain" description="UDP-glucose/GDP-mannose dehydrogenase N-terminal" evidence="5">
    <location>
        <begin position="79"/>
        <end position="236"/>
    </location>
</feature>
<dbReference type="Pfam" id="PF03721">
    <property type="entry name" value="UDPG_MGDP_dh_N"/>
    <property type="match status" value="1"/>
</dbReference>
<accession>A0A8H5TDM7</accession>
<evidence type="ECO:0000259" key="4">
    <source>
        <dbReference type="Pfam" id="PF00984"/>
    </source>
</evidence>
<dbReference type="PANTHER" id="PTHR43491">
    <property type="entry name" value="UDP-N-ACETYL-D-MANNOSAMINE DEHYDROGENASE"/>
    <property type="match status" value="1"/>
</dbReference>
<dbReference type="GO" id="GO:0016616">
    <property type="term" value="F:oxidoreductase activity, acting on the CH-OH group of donors, NAD or NADP as acceptor"/>
    <property type="evidence" value="ECO:0007669"/>
    <property type="project" value="InterPro"/>
</dbReference>